<dbReference type="Proteomes" id="UP000287651">
    <property type="component" value="Unassembled WGS sequence"/>
</dbReference>
<comment type="caution">
    <text evidence="1">The sequence shown here is derived from an EMBL/GenBank/DDBJ whole genome shotgun (WGS) entry which is preliminary data.</text>
</comment>
<protein>
    <submittedName>
        <fullName evidence="1">Uncharacterized protein</fullName>
    </submittedName>
</protein>
<reference evidence="1 2" key="1">
    <citation type="journal article" date="2014" name="Agronomy (Basel)">
        <title>A Draft Genome Sequence for Ensete ventricosum, the Drought-Tolerant Tree Against Hunger.</title>
        <authorList>
            <person name="Harrison J."/>
            <person name="Moore K.A."/>
            <person name="Paszkiewicz K."/>
            <person name="Jones T."/>
            <person name="Grant M."/>
            <person name="Ambacheew D."/>
            <person name="Muzemil S."/>
            <person name="Studholme D.J."/>
        </authorList>
    </citation>
    <scope>NUCLEOTIDE SEQUENCE [LARGE SCALE GENOMIC DNA]</scope>
</reference>
<dbReference type="AlphaFoldDB" id="A0A426ZEN7"/>
<accession>A0A426ZEN7</accession>
<dbReference type="EMBL" id="AMZH03006982">
    <property type="protein sequence ID" value="RRT62441.1"/>
    <property type="molecule type" value="Genomic_DNA"/>
</dbReference>
<gene>
    <name evidence="1" type="ORF">B296_00043399</name>
</gene>
<organism evidence="1 2">
    <name type="scientific">Ensete ventricosum</name>
    <name type="common">Abyssinian banana</name>
    <name type="synonym">Musa ensete</name>
    <dbReference type="NCBI Taxonomy" id="4639"/>
    <lineage>
        <taxon>Eukaryota</taxon>
        <taxon>Viridiplantae</taxon>
        <taxon>Streptophyta</taxon>
        <taxon>Embryophyta</taxon>
        <taxon>Tracheophyta</taxon>
        <taxon>Spermatophyta</taxon>
        <taxon>Magnoliopsida</taxon>
        <taxon>Liliopsida</taxon>
        <taxon>Zingiberales</taxon>
        <taxon>Musaceae</taxon>
        <taxon>Ensete</taxon>
    </lineage>
</organism>
<evidence type="ECO:0000313" key="1">
    <source>
        <dbReference type="EMBL" id="RRT62441.1"/>
    </source>
</evidence>
<sequence length="119" mass="13114">MHIVVCDNINQGRLAGATRPQHCEDHPEELILHNVSEDHLEEVPFKLLTVEDHPEELILHNVIGGHLEEVPFKLLTIEGRIAITLDVVVVVRITNALEEQVKGDGVVAIVASRVLVGIS</sequence>
<evidence type="ECO:0000313" key="2">
    <source>
        <dbReference type="Proteomes" id="UP000287651"/>
    </source>
</evidence>
<name>A0A426ZEN7_ENSVE</name>
<proteinExistence type="predicted"/>